<dbReference type="RefSeq" id="WP_368845854.1">
    <property type="nucleotide sequence ID" value="NZ_CP194411.1"/>
</dbReference>
<reference evidence="1 2" key="1">
    <citation type="submission" date="2023-04" db="EMBL/GenBank/DDBJ databases">
        <title>Genome Sequence of Selenomonas sputigena ATCC 33150.</title>
        <authorList>
            <person name="Miller D.P."/>
            <person name="Anvari S."/>
            <person name="Polson S.W."/>
            <person name="Macdonald M."/>
            <person name="Mcdowell J.V."/>
        </authorList>
    </citation>
    <scope>NUCLEOTIDE SEQUENCE [LARGE SCALE GENOMIC DNA]</scope>
    <source>
        <strain evidence="1 2">ATCC 33150</strain>
    </source>
</reference>
<dbReference type="InterPro" id="IPR021297">
    <property type="entry name" value="YlqD"/>
</dbReference>
<sequence length="135" mass="15213">MDSIQVKVPCTVKAKLTEKLKARIIGELEEGLKKVELELQQMGIEEKRIVTETAQQNIGQAQVVRQQFAVERQKRLDYKEQAEAKLAETKKLAIGAEIVQGTLERLAELKVGTNMRELMNVEVLVEDDKVVAIRG</sequence>
<accession>A0ABV3X1Q2</accession>
<dbReference type="EMBL" id="JARVLH010000001">
    <property type="protein sequence ID" value="MEX5284121.1"/>
    <property type="molecule type" value="Genomic_DNA"/>
</dbReference>
<evidence type="ECO:0000313" key="2">
    <source>
        <dbReference type="Proteomes" id="UP001559623"/>
    </source>
</evidence>
<gene>
    <name evidence="1" type="ORF">QCO44_00460</name>
</gene>
<protein>
    <submittedName>
        <fullName evidence="1">YlqD family protein</fullName>
    </submittedName>
</protein>
<dbReference type="Proteomes" id="UP001559623">
    <property type="component" value="Unassembled WGS sequence"/>
</dbReference>
<organism evidence="1 2">
    <name type="scientific">Selenomonas sputigena</name>
    <dbReference type="NCBI Taxonomy" id="69823"/>
    <lineage>
        <taxon>Bacteria</taxon>
        <taxon>Bacillati</taxon>
        <taxon>Bacillota</taxon>
        <taxon>Negativicutes</taxon>
        <taxon>Selenomonadales</taxon>
        <taxon>Selenomonadaceae</taxon>
        <taxon>Selenomonas</taxon>
    </lineage>
</organism>
<dbReference type="Pfam" id="PF11068">
    <property type="entry name" value="YlqD"/>
    <property type="match status" value="1"/>
</dbReference>
<keyword evidence="2" id="KW-1185">Reference proteome</keyword>
<proteinExistence type="predicted"/>
<comment type="caution">
    <text evidence="1">The sequence shown here is derived from an EMBL/GenBank/DDBJ whole genome shotgun (WGS) entry which is preliminary data.</text>
</comment>
<evidence type="ECO:0000313" key="1">
    <source>
        <dbReference type="EMBL" id="MEX5284121.1"/>
    </source>
</evidence>
<name>A0ABV3X1Q2_9FIRM</name>
<dbReference type="Gene3D" id="6.10.140.1110">
    <property type="match status" value="1"/>
</dbReference>